<gene>
    <name evidence="4" type="ORF">PFX98_02760</name>
</gene>
<proteinExistence type="predicted"/>
<organism evidence="4 5">
    <name type="scientific">Paucibacter sediminis</name>
    <dbReference type="NCBI Taxonomy" id="3019553"/>
    <lineage>
        <taxon>Bacteria</taxon>
        <taxon>Pseudomonadati</taxon>
        <taxon>Pseudomonadota</taxon>
        <taxon>Betaproteobacteria</taxon>
        <taxon>Burkholderiales</taxon>
        <taxon>Sphaerotilaceae</taxon>
        <taxon>Roseateles</taxon>
    </lineage>
</organism>
<evidence type="ECO:0000313" key="4">
    <source>
        <dbReference type="EMBL" id="WIT12545.1"/>
    </source>
</evidence>
<reference evidence="4" key="1">
    <citation type="submission" date="2023-01" db="EMBL/GenBank/DDBJ databases">
        <title>Whole genome sequence of Paucibacter sp. S2-9 isolated from pond sediment.</title>
        <authorList>
            <person name="Jung J.Y."/>
        </authorList>
    </citation>
    <scope>NUCLEOTIDE SEQUENCE</scope>
    <source>
        <strain evidence="4">S2-9</strain>
    </source>
</reference>
<dbReference type="InterPro" id="IPR036249">
    <property type="entry name" value="Thioredoxin-like_sf"/>
</dbReference>
<dbReference type="EMBL" id="CP116346">
    <property type="protein sequence ID" value="WIT12545.1"/>
    <property type="molecule type" value="Genomic_DNA"/>
</dbReference>
<dbReference type="AlphaFoldDB" id="A0AA95SPN7"/>
<feature type="region of interest" description="Disordered" evidence="1">
    <location>
        <begin position="243"/>
        <end position="266"/>
    </location>
</feature>
<dbReference type="InterPro" id="IPR036282">
    <property type="entry name" value="Glutathione-S-Trfase_C_sf"/>
</dbReference>
<dbReference type="RefSeq" id="WP_285233643.1">
    <property type="nucleotide sequence ID" value="NZ_CP116346.1"/>
</dbReference>
<accession>A0AA95SPN7</accession>
<dbReference type="Pfam" id="PF13410">
    <property type="entry name" value="GST_C_2"/>
    <property type="match status" value="1"/>
</dbReference>
<dbReference type="Gene3D" id="3.40.30.10">
    <property type="entry name" value="Glutaredoxin"/>
    <property type="match status" value="1"/>
</dbReference>
<feature type="domain" description="GST N-terminal" evidence="2">
    <location>
        <begin position="4"/>
        <end position="87"/>
    </location>
</feature>
<dbReference type="InterPro" id="IPR004045">
    <property type="entry name" value="Glutathione_S-Trfase_N"/>
</dbReference>
<dbReference type="SUPFAM" id="SSF52833">
    <property type="entry name" value="Thioredoxin-like"/>
    <property type="match status" value="1"/>
</dbReference>
<evidence type="ECO:0000313" key="5">
    <source>
        <dbReference type="Proteomes" id="UP001177769"/>
    </source>
</evidence>
<dbReference type="InterPro" id="IPR050983">
    <property type="entry name" value="GST_Omega/HSP26"/>
</dbReference>
<dbReference type="Pfam" id="PF13417">
    <property type="entry name" value="GST_N_3"/>
    <property type="match status" value="1"/>
</dbReference>
<dbReference type="GO" id="GO:0005737">
    <property type="term" value="C:cytoplasm"/>
    <property type="evidence" value="ECO:0007669"/>
    <property type="project" value="TreeGrafter"/>
</dbReference>
<keyword evidence="5" id="KW-1185">Reference proteome</keyword>
<dbReference type="Gene3D" id="1.20.1050.10">
    <property type="match status" value="1"/>
</dbReference>
<dbReference type="PROSITE" id="PS50405">
    <property type="entry name" value="GST_CTER"/>
    <property type="match status" value="1"/>
</dbReference>
<dbReference type="KEGG" id="pais:PFX98_02760"/>
<dbReference type="CDD" id="cd00570">
    <property type="entry name" value="GST_N_family"/>
    <property type="match status" value="1"/>
</dbReference>
<dbReference type="InterPro" id="IPR010987">
    <property type="entry name" value="Glutathione-S-Trfase_C-like"/>
</dbReference>
<dbReference type="Proteomes" id="UP001177769">
    <property type="component" value="Chromosome"/>
</dbReference>
<protein>
    <submittedName>
        <fullName evidence="4">Glutathione S-transferase family protein</fullName>
    </submittedName>
</protein>
<evidence type="ECO:0000259" key="3">
    <source>
        <dbReference type="PROSITE" id="PS50405"/>
    </source>
</evidence>
<evidence type="ECO:0000259" key="2">
    <source>
        <dbReference type="PROSITE" id="PS50404"/>
    </source>
</evidence>
<dbReference type="SUPFAM" id="SSF47616">
    <property type="entry name" value="GST C-terminal domain-like"/>
    <property type="match status" value="1"/>
</dbReference>
<dbReference type="CDD" id="cd00299">
    <property type="entry name" value="GST_C_family"/>
    <property type="match status" value="1"/>
</dbReference>
<sequence>MTQVRPIVHHIPICPFSQRLEILLRLKGAADAVEFRVVDITKPRDPGLLAKTRKVTALPVLELADGRILKESLVILRYLEDTLGGPPVAQRDPWKHAIEHQLVRLEGDFVAAGYRLLMAQDETQRAAMREVMLEQYAKLNGALLEHAPEGPFLFDSFGWAETVYTPFFWRFEFLPYYEGFELPSDARFERVRAWREACQAHPAAQQVTAEQIVKLYYDYSLGVGNGALPAGRQHSSFVFQPDWRNRPWPPRGKPRPAATDADLGLA</sequence>
<dbReference type="PANTHER" id="PTHR43968">
    <property type="match status" value="1"/>
</dbReference>
<feature type="domain" description="GST C-terminal" evidence="3">
    <location>
        <begin position="92"/>
        <end position="221"/>
    </location>
</feature>
<dbReference type="PANTHER" id="PTHR43968:SF6">
    <property type="entry name" value="GLUTATHIONE S-TRANSFERASE OMEGA"/>
    <property type="match status" value="1"/>
</dbReference>
<dbReference type="PROSITE" id="PS50404">
    <property type="entry name" value="GST_NTER"/>
    <property type="match status" value="1"/>
</dbReference>
<name>A0AA95SPN7_9BURK</name>
<evidence type="ECO:0000256" key="1">
    <source>
        <dbReference type="SAM" id="MobiDB-lite"/>
    </source>
</evidence>